<feature type="region of interest" description="Disordered" evidence="1">
    <location>
        <begin position="123"/>
        <end position="144"/>
    </location>
</feature>
<evidence type="ECO:0000313" key="2">
    <source>
        <dbReference type="EMBL" id="KAJ8359844.1"/>
    </source>
</evidence>
<reference evidence="2" key="1">
    <citation type="journal article" date="2023" name="Science">
        <title>Genome structures resolve the early diversification of teleost fishes.</title>
        <authorList>
            <person name="Parey E."/>
            <person name="Louis A."/>
            <person name="Montfort J."/>
            <person name="Bouchez O."/>
            <person name="Roques C."/>
            <person name="Iampietro C."/>
            <person name="Lluch J."/>
            <person name="Castinel A."/>
            <person name="Donnadieu C."/>
            <person name="Desvignes T."/>
            <person name="Floi Bucao C."/>
            <person name="Jouanno E."/>
            <person name="Wen M."/>
            <person name="Mejri S."/>
            <person name="Dirks R."/>
            <person name="Jansen H."/>
            <person name="Henkel C."/>
            <person name="Chen W.J."/>
            <person name="Zahm M."/>
            <person name="Cabau C."/>
            <person name="Klopp C."/>
            <person name="Thompson A.W."/>
            <person name="Robinson-Rechavi M."/>
            <person name="Braasch I."/>
            <person name="Lecointre G."/>
            <person name="Bobe J."/>
            <person name="Postlethwait J.H."/>
            <person name="Berthelot C."/>
            <person name="Roest Crollius H."/>
            <person name="Guiguen Y."/>
        </authorList>
    </citation>
    <scope>NUCLEOTIDE SEQUENCE</scope>
    <source>
        <strain evidence="2">WJC10195</strain>
    </source>
</reference>
<dbReference type="AlphaFoldDB" id="A0A9Q1FJG4"/>
<protein>
    <submittedName>
        <fullName evidence="2">Uncharacterized protein</fullName>
    </submittedName>
</protein>
<organism evidence="2 3">
    <name type="scientific">Synaphobranchus kaupii</name>
    <name type="common">Kaup's arrowtooth eel</name>
    <dbReference type="NCBI Taxonomy" id="118154"/>
    <lineage>
        <taxon>Eukaryota</taxon>
        <taxon>Metazoa</taxon>
        <taxon>Chordata</taxon>
        <taxon>Craniata</taxon>
        <taxon>Vertebrata</taxon>
        <taxon>Euteleostomi</taxon>
        <taxon>Actinopterygii</taxon>
        <taxon>Neopterygii</taxon>
        <taxon>Teleostei</taxon>
        <taxon>Anguilliformes</taxon>
        <taxon>Synaphobranchidae</taxon>
        <taxon>Synaphobranchus</taxon>
    </lineage>
</organism>
<sequence length="203" mass="21774">MLAVAGEEMAGLRERSHYETRTLVICAEDEPPSLRHAVRAARVIDSVSLCCPAAKLTVHVPPAPPQSPSWNDAAGPTGSVITKAPLTFASLRRKGSQFTVNRQWAGGCWSLRKITRRAGAVRTAPPLGGVSRADQAPTHPEGGAGYWESRGWHSELLCLGVNFGQRLRGSEEGEVNRNHWAGGGTVYVILYQRSAGRALGRAA</sequence>
<comment type="caution">
    <text evidence="2">The sequence shown here is derived from an EMBL/GenBank/DDBJ whole genome shotgun (WGS) entry which is preliminary data.</text>
</comment>
<dbReference type="EMBL" id="JAINUF010000005">
    <property type="protein sequence ID" value="KAJ8359844.1"/>
    <property type="molecule type" value="Genomic_DNA"/>
</dbReference>
<evidence type="ECO:0000313" key="3">
    <source>
        <dbReference type="Proteomes" id="UP001152622"/>
    </source>
</evidence>
<evidence type="ECO:0000256" key="1">
    <source>
        <dbReference type="SAM" id="MobiDB-lite"/>
    </source>
</evidence>
<name>A0A9Q1FJG4_SYNKA</name>
<dbReference type="Proteomes" id="UP001152622">
    <property type="component" value="Chromosome 5"/>
</dbReference>
<accession>A0A9Q1FJG4</accession>
<proteinExistence type="predicted"/>
<gene>
    <name evidence="2" type="ORF">SKAU_G00163690</name>
</gene>
<keyword evidence="3" id="KW-1185">Reference proteome</keyword>